<dbReference type="AlphaFoldDB" id="A0A3D9HFI8"/>
<keyword evidence="2" id="KW-1185">Reference proteome</keyword>
<reference evidence="1 2" key="1">
    <citation type="submission" date="2018-07" db="EMBL/GenBank/DDBJ databases">
        <title>Genomic Encyclopedia of Type Strains, Phase III (KMG-III): the genomes of soil and plant-associated and newly described type strains.</title>
        <authorList>
            <person name="Whitman W."/>
        </authorList>
    </citation>
    <scope>NUCLEOTIDE SEQUENCE [LARGE SCALE GENOMIC DNA]</scope>
    <source>
        <strain evidence="1 2">CECT 8488</strain>
    </source>
</reference>
<evidence type="ECO:0000313" key="2">
    <source>
        <dbReference type="Proteomes" id="UP000256845"/>
    </source>
</evidence>
<dbReference type="OrthoDB" id="9808314at2"/>
<protein>
    <submittedName>
        <fullName evidence="1">Uncharacterized protein</fullName>
    </submittedName>
</protein>
<organism evidence="1 2">
    <name type="scientific">Aestuariispira insulae</name>
    <dbReference type="NCBI Taxonomy" id="1461337"/>
    <lineage>
        <taxon>Bacteria</taxon>
        <taxon>Pseudomonadati</taxon>
        <taxon>Pseudomonadota</taxon>
        <taxon>Alphaproteobacteria</taxon>
        <taxon>Rhodospirillales</taxon>
        <taxon>Kiloniellaceae</taxon>
        <taxon>Aestuariispira</taxon>
    </lineage>
</organism>
<evidence type="ECO:0000313" key="1">
    <source>
        <dbReference type="EMBL" id="RED48011.1"/>
    </source>
</evidence>
<comment type="caution">
    <text evidence="1">The sequence shown here is derived from an EMBL/GenBank/DDBJ whole genome shotgun (WGS) entry which is preliminary data.</text>
</comment>
<dbReference type="Proteomes" id="UP000256845">
    <property type="component" value="Unassembled WGS sequence"/>
</dbReference>
<proteinExistence type="predicted"/>
<name>A0A3D9HFI8_9PROT</name>
<dbReference type="RefSeq" id="WP_115937645.1">
    <property type="nucleotide sequence ID" value="NZ_QRDW01000008.1"/>
</dbReference>
<sequence length="65" mass="7384">MDEVDYNAEIALLINEMQGEPEDIHEIQMRLRQMISTMRAEGLPVPEDIKKLEAELDKALSGEAD</sequence>
<accession>A0A3D9HFI8</accession>
<gene>
    <name evidence="1" type="ORF">DFP90_10828</name>
</gene>
<dbReference type="EMBL" id="QRDW01000008">
    <property type="protein sequence ID" value="RED48011.1"/>
    <property type="molecule type" value="Genomic_DNA"/>
</dbReference>